<evidence type="ECO:0000313" key="1">
    <source>
        <dbReference type="EMBL" id="KAK5620257.1"/>
    </source>
</evidence>
<name>A0AAV9SG38_9TELE</name>
<sequence length="116" mass="13244">MFGGFEKCQQQGYLRCENVSGEDDRVPTQTEGWNNIFIPRLYFLSHSLKCISFLSSYPPTHLLPCVLPFPSVFMSLLPTFCPSLVTSSPPSFLMFFHPSPCPTFLYYFLILPHSLP</sequence>
<dbReference type="EMBL" id="JAHHUM010000378">
    <property type="protein sequence ID" value="KAK5620257.1"/>
    <property type="molecule type" value="Genomic_DNA"/>
</dbReference>
<accession>A0AAV9SG38</accession>
<gene>
    <name evidence="1" type="ORF">CRENBAI_026554</name>
</gene>
<keyword evidence="2" id="KW-1185">Reference proteome</keyword>
<proteinExistence type="predicted"/>
<dbReference type="AlphaFoldDB" id="A0AAV9SG38"/>
<evidence type="ECO:0000313" key="2">
    <source>
        <dbReference type="Proteomes" id="UP001311232"/>
    </source>
</evidence>
<protein>
    <submittedName>
        <fullName evidence="1">Uncharacterized protein</fullName>
    </submittedName>
</protein>
<reference evidence="1 2" key="1">
    <citation type="submission" date="2021-06" db="EMBL/GenBank/DDBJ databases">
        <authorList>
            <person name="Palmer J.M."/>
        </authorList>
    </citation>
    <scope>NUCLEOTIDE SEQUENCE [LARGE SCALE GENOMIC DNA]</scope>
    <source>
        <strain evidence="1 2">MEX-2019</strain>
        <tissue evidence="1">Muscle</tissue>
    </source>
</reference>
<dbReference type="Proteomes" id="UP001311232">
    <property type="component" value="Unassembled WGS sequence"/>
</dbReference>
<comment type="caution">
    <text evidence="1">The sequence shown here is derived from an EMBL/GenBank/DDBJ whole genome shotgun (WGS) entry which is preliminary data.</text>
</comment>
<organism evidence="1 2">
    <name type="scientific">Crenichthys baileyi</name>
    <name type="common">White River springfish</name>
    <dbReference type="NCBI Taxonomy" id="28760"/>
    <lineage>
        <taxon>Eukaryota</taxon>
        <taxon>Metazoa</taxon>
        <taxon>Chordata</taxon>
        <taxon>Craniata</taxon>
        <taxon>Vertebrata</taxon>
        <taxon>Euteleostomi</taxon>
        <taxon>Actinopterygii</taxon>
        <taxon>Neopterygii</taxon>
        <taxon>Teleostei</taxon>
        <taxon>Neoteleostei</taxon>
        <taxon>Acanthomorphata</taxon>
        <taxon>Ovalentaria</taxon>
        <taxon>Atherinomorphae</taxon>
        <taxon>Cyprinodontiformes</taxon>
        <taxon>Goodeidae</taxon>
        <taxon>Crenichthys</taxon>
    </lineage>
</organism>